<dbReference type="GeneID" id="55009811"/>
<sequence length="100" mass="11161">MTQTLASPPRETAHAARVQQVDHHMADLVARLKGPEFELVHPARWRHLDTGHHVETGYSYGEGRVRVFLGGGRTADHLFVLSGREDDMDAFNALFPVSSE</sequence>
<keyword evidence="2" id="KW-1185">Reference proteome</keyword>
<dbReference type="RefSeq" id="YP_009818469.1">
    <property type="nucleotide sequence ID" value="NC_048139.1"/>
</dbReference>
<organism evidence="1 2">
    <name type="scientific">Streptomyces phage Hiyaa</name>
    <dbReference type="NCBI Taxonomy" id="2499072"/>
    <lineage>
        <taxon>Viruses</taxon>
        <taxon>Duplodnaviria</taxon>
        <taxon>Heunggongvirae</taxon>
        <taxon>Uroviricota</taxon>
        <taxon>Caudoviricetes</taxon>
        <taxon>Hiyaavirus</taxon>
        <taxon>Hiyaavirus hiyaa</taxon>
    </lineage>
</organism>
<dbReference type="Proteomes" id="UP000287372">
    <property type="component" value="Segment"/>
</dbReference>
<gene>
    <name evidence="1" type="primary">33</name>
    <name evidence="1" type="ORF">SEA_HIYAA_33</name>
</gene>
<protein>
    <submittedName>
        <fullName evidence="1">Uncharacterized protein</fullName>
    </submittedName>
</protein>
<dbReference type="EMBL" id="MK279841">
    <property type="protein sequence ID" value="AZS06673.1"/>
    <property type="molecule type" value="Genomic_DNA"/>
</dbReference>
<name>A0A3S9U8U9_9CAUD</name>
<evidence type="ECO:0000313" key="2">
    <source>
        <dbReference type="Proteomes" id="UP000287372"/>
    </source>
</evidence>
<accession>A0A3S9U8U9</accession>
<evidence type="ECO:0000313" key="1">
    <source>
        <dbReference type="EMBL" id="AZS06673.1"/>
    </source>
</evidence>
<reference evidence="1 2" key="1">
    <citation type="submission" date="2018-12" db="EMBL/GenBank/DDBJ databases">
        <authorList>
            <person name="Lieu J.K."/>
            <person name="Tian C.Z."/>
            <person name="Hsaio W.J."/>
            <person name="Shaffer C.D."/>
            <person name="Weston-Hafer K.A."/>
            <person name="Russell D.A."/>
            <person name="Pope W.H."/>
            <person name="Jacobs-Sera D."/>
            <person name="Hendrix R.W."/>
            <person name="Hatfull G.F."/>
        </authorList>
    </citation>
    <scope>NUCLEOTIDE SEQUENCE [LARGE SCALE GENOMIC DNA]</scope>
</reference>
<proteinExistence type="predicted"/>
<dbReference type="KEGG" id="vg:55009811"/>